<dbReference type="Pfam" id="PF06262">
    <property type="entry name" value="Zincin_1"/>
    <property type="match status" value="1"/>
</dbReference>
<protein>
    <submittedName>
        <fullName evidence="2">Metallopeptidase family protein</fullName>
    </submittedName>
</protein>
<accession>A0ABT4MP08</accession>
<dbReference type="Gene3D" id="3.30.2010.20">
    <property type="match status" value="1"/>
</dbReference>
<dbReference type="Proteomes" id="UP001067235">
    <property type="component" value="Unassembled WGS sequence"/>
</dbReference>
<reference evidence="2" key="1">
    <citation type="submission" date="2022-12" db="EMBL/GenBank/DDBJ databases">
        <authorList>
            <person name="Krivoruchko A.V."/>
            <person name="Elkin A."/>
        </authorList>
    </citation>
    <scope>NUCLEOTIDE SEQUENCE</scope>
    <source>
        <strain evidence="2">IEGM 1388</strain>
    </source>
</reference>
<dbReference type="SUPFAM" id="SSF55486">
    <property type="entry name" value="Metalloproteases ('zincins'), catalytic domain"/>
    <property type="match status" value="1"/>
</dbReference>
<evidence type="ECO:0000313" key="3">
    <source>
        <dbReference type="Proteomes" id="UP001067235"/>
    </source>
</evidence>
<dbReference type="InterPro" id="IPR010428">
    <property type="entry name" value="Zincin_1"/>
</dbReference>
<evidence type="ECO:0000256" key="1">
    <source>
        <dbReference type="SAM" id="MobiDB-lite"/>
    </source>
</evidence>
<dbReference type="InterPro" id="IPR038555">
    <property type="entry name" value="Zincin_1_sf"/>
</dbReference>
<sequence>MAHIRPPQARPRRRRSGRGVPRVRDRRGRGLRSTLLPPHVPAWTSRAQSFDAMVLEAFAEIDARWHSRLTGLDLAVDDVPRMLPRDPDTVQWPAEVTADGPIPLARLIPSGMDSAGRATKARILLFRRPLESRATKGADLLDLIHEVLVQQVAAHLGVDEDTIDPPQ</sequence>
<feature type="region of interest" description="Disordered" evidence="1">
    <location>
        <begin position="1"/>
        <end position="31"/>
    </location>
</feature>
<proteinExistence type="predicted"/>
<keyword evidence="3" id="KW-1185">Reference proteome</keyword>
<dbReference type="EMBL" id="JAPWIE010000001">
    <property type="protein sequence ID" value="MCZ4548730.1"/>
    <property type="molecule type" value="Genomic_DNA"/>
</dbReference>
<organism evidence="2 3">
    <name type="scientific">Gordonia rubripertincta</name>
    <name type="common">Rhodococcus corallinus</name>
    <dbReference type="NCBI Taxonomy" id="36822"/>
    <lineage>
        <taxon>Bacteria</taxon>
        <taxon>Bacillati</taxon>
        <taxon>Actinomycetota</taxon>
        <taxon>Actinomycetes</taxon>
        <taxon>Mycobacteriales</taxon>
        <taxon>Gordoniaceae</taxon>
        <taxon>Gordonia</taxon>
    </lineage>
</organism>
<dbReference type="RefSeq" id="WP_084835030.1">
    <property type="nucleotide sequence ID" value="NZ_JAPWIE010000001.1"/>
</dbReference>
<evidence type="ECO:0000313" key="2">
    <source>
        <dbReference type="EMBL" id="MCZ4548730.1"/>
    </source>
</evidence>
<dbReference type="CDD" id="cd12954">
    <property type="entry name" value="MMP_TTHA0227_like_1"/>
    <property type="match status" value="1"/>
</dbReference>
<comment type="caution">
    <text evidence="2">The sequence shown here is derived from an EMBL/GenBank/DDBJ whole genome shotgun (WGS) entry which is preliminary data.</text>
</comment>
<gene>
    <name evidence="2" type="ORF">O4213_01960</name>
</gene>
<name>A0ABT4MP08_GORRU</name>